<evidence type="ECO:0000313" key="2">
    <source>
        <dbReference type="Proteomes" id="UP000184001"/>
    </source>
</evidence>
<protein>
    <recommendedName>
        <fullName evidence="3">Pentapeptide repeat-containing protein</fullName>
    </recommendedName>
</protein>
<organism evidence="1 2">
    <name type="scientific">Halodesulfovibrio aestuarii</name>
    <dbReference type="NCBI Taxonomy" id="126333"/>
    <lineage>
        <taxon>Bacteria</taxon>
        <taxon>Pseudomonadati</taxon>
        <taxon>Thermodesulfobacteriota</taxon>
        <taxon>Desulfovibrionia</taxon>
        <taxon>Desulfovibrionales</taxon>
        <taxon>Desulfovibrionaceae</taxon>
        <taxon>Halodesulfovibrio</taxon>
    </lineage>
</organism>
<name>A0A8G2CCA6_9BACT</name>
<proteinExistence type="predicted"/>
<sequence>MGIAEENVTDQSGDELLKEIAEGLTEIEGRRLDCDFNRLKDFFPDVIPKLAFIDCTFVSNVSFLHLNMLGINFISCVFEDFAAFENSSIESCFFHECQFKKHASFSESIFKVRATFSDVKFTTASFSLAVFKKKALFYNCDVSEYLQLANISCSNSELILNRMPVAFITFSPSQSEGFSVEDIDWPSLEQIKQAGVVTESMCRAWKVRLRNMGDEWTASEWHLFEKELALERLSTGSNKVSYFFLACYGWVSRYGESPERASKVLAALIIAPFVFALIHMRPEIKLNEEWASYALGFIPLLSKASVSLNLSVFEKCGQIVWQGFLAIQSSLLALAVRNKVRR</sequence>
<dbReference type="Gene3D" id="2.160.20.80">
    <property type="entry name" value="E3 ubiquitin-protein ligase SopA"/>
    <property type="match status" value="1"/>
</dbReference>
<reference evidence="1 2" key="1">
    <citation type="submission" date="2016-11" db="EMBL/GenBank/DDBJ databases">
        <authorList>
            <person name="Varghese N."/>
            <person name="Submissions S."/>
        </authorList>
    </citation>
    <scope>NUCLEOTIDE SEQUENCE [LARGE SCALE GENOMIC DNA]</scope>
    <source>
        <strain evidence="1 2">DSM 17919</strain>
    </source>
</reference>
<dbReference type="RefSeq" id="WP_019999155.1">
    <property type="nucleotide sequence ID" value="NZ_CP192219.1"/>
</dbReference>
<dbReference type="EMBL" id="FQZR01000016">
    <property type="protein sequence ID" value="SHJ76206.1"/>
    <property type="molecule type" value="Genomic_DNA"/>
</dbReference>
<evidence type="ECO:0008006" key="3">
    <source>
        <dbReference type="Google" id="ProtNLM"/>
    </source>
</evidence>
<dbReference type="SUPFAM" id="SSF141571">
    <property type="entry name" value="Pentapeptide repeat-like"/>
    <property type="match status" value="1"/>
</dbReference>
<dbReference type="AlphaFoldDB" id="A0A8G2CCA6"/>
<evidence type="ECO:0000313" key="1">
    <source>
        <dbReference type="EMBL" id="SHJ76206.1"/>
    </source>
</evidence>
<comment type="caution">
    <text evidence="1">The sequence shown here is derived from an EMBL/GenBank/DDBJ whole genome shotgun (WGS) entry which is preliminary data.</text>
</comment>
<accession>A0A8G2CCA6</accession>
<gene>
    <name evidence="1" type="ORF">SAMN05660830_03165</name>
</gene>
<dbReference type="Proteomes" id="UP000184001">
    <property type="component" value="Unassembled WGS sequence"/>
</dbReference>